<dbReference type="Proteomes" id="UP000326509">
    <property type="component" value="Unassembled WGS sequence"/>
</dbReference>
<dbReference type="SUPFAM" id="SSF49464">
    <property type="entry name" value="Carboxypeptidase regulatory domain-like"/>
    <property type="match status" value="1"/>
</dbReference>
<evidence type="ECO:0000256" key="5">
    <source>
        <dbReference type="ARBA" id="ARBA00023136"/>
    </source>
</evidence>
<organism evidence="10 11">
    <name type="scientific">Patiriisocius marinus</name>
    <dbReference type="NCBI Taxonomy" id="1397112"/>
    <lineage>
        <taxon>Bacteria</taxon>
        <taxon>Pseudomonadati</taxon>
        <taxon>Bacteroidota</taxon>
        <taxon>Flavobacteriia</taxon>
        <taxon>Flavobacteriales</taxon>
        <taxon>Flavobacteriaceae</taxon>
        <taxon>Patiriisocius</taxon>
    </lineage>
</organism>
<evidence type="ECO:0000259" key="9">
    <source>
        <dbReference type="Pfam" id="PF07715"/>
    </source>
</evidence>
<dbReference type="AlphaFoldDB" id="A0A5J4IXL0"/>
<keyword evidence="11" id="KW-1185">Reference proteome</keyword>
<dbReference type="PROSITE" id="PS52016">
    <property type="entry name" value="TONB_DEPENDENT_REC_3"/>
    <property type="match status" value="1"/>
</dbReference>
<comment type="subcellular location">
    <subcellularLocation>
        <location evidence="1 7">Cell outer membrane</location>
        <topology evidence="1 7">Multi-pass membrane protein</topology>
    </subcellularLocation>
</comment>
<protein>
    <submittedName>
        <fullName evidence="10">TonB-dependent receptor</fullName>
    </submittedName>
</protein>
<sequence length="922" mass="103855">MKKFLLVLFVLGSLVVKAQDINKRVSFNFNETSLYDAIIKIENQTDYQFYFIETWLQEYKVTGTYDNLSFPELLDEVFNNTLLNYYITQDGKVILTKYNRIYDELPNTFFEPEIVTNTITLAPKEESEDPIFYNKNTAQTISEIQTVRIGKEKENVKQNAFILQGKLANAKNGYPAANVAITIEGRRSGTVSKEDGSFSIKLAKGHNLVKFQSLEFQDISKRVIIYNNGTLNVDLIEALEGLDEVLLRGNVNKAVKDAPAGVTKIDVEKSKNVPLVLGERDIFKVAASLPGIATAGEGANGFNVRGGKTDQNLILLDDGVIYNPAHFFGIFSAINPFSTEEVTIYKGHVPAEYGGRLSSVFDILTKDASVDKIKGEASIGLVTSNAVVEVPIVKEKSGLLIGGRTTYSDLILQNLDNEELEKSSASFYDVIAKYNHKINDKNNLKVTAYYSKDKFSITSDSLFGYSNRMASIKWRHIFNDENTASVLLTNSQYKFDIEFDGQTNRNFELGYTLNETALKLIFNKKFNTKHLFKYGLELKRYDISPGFIRPLGTNSQVESRTIADEQALEGALFLSDIFKVTKDLQIEAGLRYSFFSAVGEASQNIYEDGIPKSDDSFIETRTYGSGESIKTYGNPEFRIAGRYLFTPSFSVKGGVNTSAQYIHRLSSNTTASPIDTWKLSDANIKPQRAVQYSLGLFKNLNENMYEVSLEGYYKKSNDILDYKVGAQLLLNEALEQEVLQGDGKAYGVEFLLKKTYGKFNGWIGYTYARSLLKLDSDFAEERVNNGEYFSSNYDRPHDFSFVGNFKLTERFSFSSNFVYQTGRPVTVATGSFIINDVEAVTFSDRNEFRIPDYYRLDLGFNVEGNHKKNKLAHSFWTISVYNVLGRNNPYSVFFVNEGGEIKAKQTSIFTVPVPSISYNLKF</sequence>
<dbReference type="InterPro" id="IPR012910">
    <property type="entry name" value="Plug_dom"/>
</dbReference>
<dbReference type="RefSeq" id="WP_151674134.1">
    <property type="nucleotide sequence ID" value="NZ_BKCG01000004.1"/>
</dbReference>
<dbReference type="GO" id="GO:0009279">
    <property type="term" value="C:cell outer membrane"/>
    <property type="evidence" value="ECO:0007669"/>
    <property type="project" value="UniProtKB-SubCell"/>
</dbReference>
<name>A0A5J4IXL0_9FLAO</name>
<comment type="similarity">
    <text evidence="7">Belongs to the TonB-dependent receptor family.</text>
</comment>
<evidence type="ECO:0000256" key="7">
    <source>
        <dbReference type="PROSITE-ProRule" id="PRU01360"/>
    </source>
</evidence>
<keyword evidence="5 7" id="KW-0472">Membrane</keyword>
<dbReference type="InterPro" id="IPR036942">
    <property type="entry name" value="Beta-barrel_TonB_sf"/>
</dbReference>
<keyword evidence="4 7" id="KW-0812">Transmembrane</keyword>
<feature type="domain" description="TonB-dependent receptor plug" evidence="9">
    <location>
        <begin position="256"/>
        <end position="356"/>
    </location>
</feature>
<dbReference type="Gene3D" id="2.60.40.1120">
    <property type="entry name" value="Carboxypeptidase-like, regulatory domain"/>
    <property type="match status" value="1"/>
</dbReference>
<keyword evidence="3 7" id="KW-1134">Transmembrane beta strand</keyword>
<comment type="caution">
    <text evidence="10">The sequence shown here is derived from an EMBL/GenBank/DDBJ whole genome shotgun (WGS) entry which is preliminary data.</text>
</comment>
<dbReference type="Gene3D" id="2.170.130.10">
    <property type="entry name" value="TonB-dependent receptor, plug domain"/>
    <property type="match status" value="1"/>
</dbReference>
<evidence type="ECO:0000256" key="8">
    <source>
        <dbReference type="SAM" id="SignalP"/>
    </source>
</evidence>
<keyword evidence="6 7" id="KW-0998">Cell outer membrane</keyword>
<dbReference type="InterPro" id="IPR039426">
    <property type="entry name" value="TonB-dep_rcpt-like"/>
</dbReference>
<reference evidence="10 11" key="1">
    <citation type="submission" date="2019-08" db="EMBL/GenBank/DDBJ databases">
        <title>Draft genome sequence of Ulvibacter marinus type strain NBRC 109484.</title>
        <authorList>
            <person name="Kawano K."/>
            <person name="Ushijima N."/>
            <person name="Kihara M."/>
            <person name="Itoh H."/>
        </authorList>
    </citation>
    <scope>NUCLEOTIDE SEQUENCE [LARGE SCALE GENOMIC DNA]</scope>
    <source>
        <strain evidence="10 11">NBRC 109484</strain>
    </source>
</reference>
<dbReference type="InterPro" id="IPR037066">
    <property type="entry name" value="Plug_dom_sf"/>
</dbReference>
<evidence type="ECO:0000256" key="2">
    <source>
        <dbReference type="ARBA" id="ARBA00022448"/>
    </source>
</evidence>
<evidence type="ECO:0000256" key="1">
    <source>
        <dbReference type="ARBA" id="ARBA00004571"/>
    </source>
</evidence>
<keyword evidence="8" id="KW-0732">Signal</keyword>
<dbReference type="Gene3D" id="2.40.170.20">
    <property type="entry name" value="TonB-dependent receptor, beta-barrel domain"/>
    <property type="match status" value="1"/>
</dbReference>
<evidence type="ECO:0000256" key="3">
    <source>
        <dbReference type="ARBA" id="ARBA00022452"/>
    </source>
</evidence>
<evidence type="ECO:0000256" key="6">
    <source>
        <dbReference type="ARBA" id="ARBA00023237"/>
    </source>
</evidence>
<gene>
    <name evidence="10" type="ORF">ULMA_17840</name>
</gene>
<keyword evidence="10" id="KW-0675">Receptor</keyword>
<proteinExistence type="inferred from homology"/>
<keyword evidence="2 7" id="KW-0813">Transport</keyword>
<dbReference type="Pfam" id="PF07715">
    <property type="entry name" value="Plug"/>
    <property type="match status" value="1"/>
</dbReference>
<evidence type="ECO:0000256" key="4">
    <source>
        <dbReference type="ARBA" id="ARBA00022692"/>
    </source>
</evidence>
<dbReference type="OrthoDB" id="9803050at2"/>
<dbReference type="InterPro" id="IPR008969">
    <property type="entry name" value="CarboxyPept-like_regulatory"/>
</dbReference>
<dbReference type="SUPFAM" id="SSF56935">
    <property type="entry name" value="Porins"/>
    <property type="match status" value="1"/>
</dbReference>
<dbReference type="Pfam" id="PF13715">
    <property type="entry name" value="CarbopepD_reg_2"/>
    <property type="match status" value="1"/>
</dbReference>
<dbReference type="EMBL" id="BKCG01000004">
    <property type="protein sequence ID" value="GER59676.1"/>
    <property type="molecule type" value="Genomic_DNA"/>
</dbReference>
<evidence type="ECO:0000313" key="11">
    <source>
        <dbReference type="Proteomes" id="UP000326509"/>
    </source>
</evidence>
<feature type="signal peptide" evidence="8">
    <location>
        <begin position="1"/>
        <end position="18"/>
    </location>
</feature>
<feature type="chain" id="PRO_5023844399" evidence="8">
    <location>
        <begin position="19"/>
        <end position="922"/>
    </location>
</feature>
<evidence type="ECO:0000313" key="10">
    <source>
        <dbReference type="EMBL" id="GER59676.1"/>
    </source>
</evidence>
<accession>A0A5J4IXL0</accession>